<gene>
    <name evidence="1" type="ORF">LAKADJCE_00743</name>
</gene>
<organism evidence="1 2">
    <name type="scientific">Candidatus Argoarchaeum ethanivorans</name>
    <dbReference type="NCBI Taxonomy" id="2608793"/>
    <lineage>
        <taxon>Archaea</taxon>
        <taxon>Methanobacteriati</taxon>
        <taxon>Methanobacteriota</taxon>
        <taxon>Stenosarchaea group</taxon>
        <taxon>Methanomicrobia</taxon>
        <taxon>Methanosarcinales</taxon>
        <taxon>Methanosarcinales incertae sedis</taxon>
        <taxon>GOM Arc I cluster</taxon>
        <taxon>Candidatus Argoarchaeum</taxon>
    </lineage>
</organism>
<reference evidence="1" key="1">
    <citation type="submission" date="2020-10" db="EMBL/GenBank/DDBJ databases">
        <authorList>
            <person name="Hahn C.J."/>
            <person name="Laso-Perez R."/>
            <person name="Vulcano F."/>
            <person name="Vaziourakis K.-M."/>
            <person name="Stokke R."/>
            <person name="Steen I.H."/>
            <person name="Teske A."/>
            <person name="Boetius A."/>
            <person name="Liebeke M."/>
            <person name="Amann R."/>
            <person name="Knittel K."/>
        </authorList>
    </citation>
    <scope>NUCLEOTIDE SEQUENCE</scope>
    <source>
        <strain evidence="1">Gfbio:e3339647-f889-4370-9287-4fb5cb688e4c:AG392J18_GoMArc1</strain>
    </source>
</reference>
<protein>
    <submittedName>
        <fullName evidence="1">Uncharacterized protein</fullName>
    </submittedName>
</protein>
<proteinExistence type="predicted"/>
<evidence type="ECO:0000313" key="2">
    <source>
        <dbReference type="Proteomes" id="UP000612009"/>
    </source>
</evidence>
<comment type="caution">
    <text evidence="1">The sequence shown here is derived from an EMBL/GenBank/DDBJ whole genome shotgun (WGS) entry which is preliminary data.</text>
</comment>
<dbReference type="Proteomes" id="UP000612009">
    <property type="component" value="Unassembled WGS sequence"/>
</dbReference>
<dbReference type="AlphaFoldDB" id="A0A811THY1"/>
<accession>A0A811THY1</accession>
<evidence type="ECO:0000313" key="1">
    <source>
        <dbReference type="EMBL" id="CAD6494405.1"/>
    </source>
</evidence>
<sequence>MLEFKMKAGRFNIQFTTFLNRCIYKRACMGNDESSQFMFWDCVQLIELTNRKATDLHDLLEGIKEVPPNSIFLHMHQSFLKYHFVHPEYNNDFSEWLSRKLGDDILAEKLSELDPFEYTSIEDLRKTMIQIMEEHTCNGLACGKVAKGDEFYFDQSITLETLTDIKAGNLVEFKECLEKIPLSSIYYHIFEARLRLEKKSDDFSYWIEDSLGLPELAQKIQQMDPYVLSLEDIRKELINMADSYVSQQSQ</sequence>
<dbReference type="Pfam" id="PF19027">
    <property type="entry name" value="DUF5752"/>
    <property type="match status" value="1"/>
</dbReference>
<dbReference type="EMBL" id="CAJHIR010000048">
    <property type="protein sequence ID" value="CAD6494405.1"/>
    <property type="molecule type" value="Genomic_DNA"/>
</dbReference>
<dbReference type="InterPro" id="IPR044036">
    <property type="entry name" value="DUF5752"/>
</dbReference>
<name>A0A811THY1_9EURY</name>